<evidence type="ECO:0000313" key="3">
    <source>
        <dbReference type="Proteomes" id="UP000028623"/>
    </source>
</evidence>
<dbReference type="EMBL" id="JPLY01000004">
    <property type="protein sequence ID" value="KFC21504.1"/>
    <property type="molecule type" value="Genomic_DNA"/>
</dbReference>
<dbReference type="SUPFAM" id="SSF51206">
    <property type="entry name" value="cAMP-binding domain-like"/>
    <property type="match status" value="1"/>
</dbReference>
<dbReference type="InterPro" id="IPR018490">
    <property type="entry name" value="cNMP-bd_dom_sf"/>
</dbReference>
<accession>A0A085BGA9</accession>
<dbReference type="OrthoDB" id="758145at2"/>
<gene>
    <name evidence="2" type="ORF">IO89_15130</name>
</gene>
<dbReference type="Pfam" id="PF00027">
    <property type="entry name" value="cNMP_binding"/>
    <property type="match status" value="1"/>
</dbReference>
<dbReference type="CDD" id="cd00038">
    <property type="entry name" value="CAP_ED"/>
    <property type="match status" value="1"/>
</dbReference>
<reference evidence="2 3" key="1">
    <citation type="submission" date="2014-07" db="EMBL/GenBank/DDBJ databases">
        <title>Epilithonimonas lactis LMG 22401 Genome.</title>
        <authorList>
            <person name="Pipes S.E."/>
            <person name="Stropko S.J."/>
        </authorList>
    </citation>
    <scope>NUCLEOTIDE SEQUENCE [LARGE SCALE GENOMIC DNA]</scope>
    <source>
        <strain evidence="2 3">LMG 24401</strain>
    </source>
</reference>
<sequence>MVLNYINSFNVLSESDLRDLMSLVERRSYTKNQFLVKEGEKCTEIAFLESGIFRTYYLGDDGKETTYCFRFPGDLVASYSSYISGKVSKESIQAICDAEITVFQKSRLEEMFNDNPNWIKFLKIIAEQEYLELERRFFQLQRDSASMRYNELITVQPHYIQEIPLQFLASYLGITQRHLSRIRKEVSF</sequence>
<dbReference type="STRING" id="421072.SAMN04488097_0932"/>
<dbReference type="eggNOG" id="COG0664">
    <property type="taxonomic scope" value="Bacteria"/>
</dbReference>
<evidence type="ECO:0000259" key="1">
    <source>
        <dbReference type="PROSITE" id="PS50042"/>
    </source>
</evidence>
<dbReference type="RefSeq" id="WP_034977667.1">
    <property type="nucleotide sequence ID" value="NZ_FOFI01000001.1"/>
</dbReference>
<dbReference type="AlphaFoldDB" id="A0A085BGA9"/>
<protein>
    <submittedName>
        <fullName evidence="2">cAMP-binding protein</fullName>
    </submittedName>
</protein>
<proteinExistence type="predicted"/>
<dbReference type="Proteomes" id="UP000028623">
    <property type="component" value="Unassembled WGS sequence"/>
</dbReference>
<organism evidence="2 3">
    <name type="scientific">Epilithonimonas lactis</name>
    <dbReference type="NCBI Taxonomy" id="421072"/>
    <lineage>
        <taxon>Bacteria</taxon>
        <taxon>Pseudomonadati</taxon>
        <taxon>Bacteroidota</taxon>
        <taxon>Flavobacteriia</taxon>
        <taxon>Flavobacteriales</taxon>
        <taxon>Weeksellaceae</taxon>
        <taxon>Chryseobacterium group</taxon>
        <taxon>Epilithonimonas</taxon>
    </lineage>
</organism>
<dbReference type="PROSITE" id="PS50042">
    <property type="entry name" value="CNMP_BINDING_3"/>
    <property type="match status" value="1"/>
</dbReference>
<name>A0A085BGA9_9FLAO</name>
<dbReference type="InterPro" id="IPR000595">
    <property type="entry name" value="cNMP-bd_dom"/>
</dbReference>
<keyword evidence="3" id="KW-1185">Reference proteome</keyword>
<comment type="caution">
    <text evidence="2">The sequence shown here is derived from an EMBL/GenBank/DDBJ whole genome shotgun (WGS) entry which is preliminary data.</text>
</comment>
<feature type="domain" description="Cyclic nucleotide-binding" evidence="1">
    <location>
        <begin position="8"/>
        <end position="112"/>
    </location>
</feature>
<dbReference type="InterPro" id="IPR014710">
    <property type="entry name" value="RmlC-like_jellyroll"/>
</dbReference>
<dbReference type="SMART" id="SM00100">
    <property type="entry name" value="cNMP"/>
    <property type="match status" value="1"/>
</dbReference>
<evidence type="ECO:0000313" key="2">
    <source>
        <dbReference type="EMBL" id="KFC21504.1"/>
    </source>
</evidence>
<dbReference type="Gene3D" id="2.60.120.10">
    <property type="entry name" value="Jelly Rolls"/>
    <property type="match status" value="1"/>
</dbReference>